<evidence type="ECO:0000313" key="10">
    <source>
        <dbReference type="Proteomes" id="UP001524473"/>
    </source>
</evidence>
<reference evidence="9 10" key="1">
    <citation type="submission" date="2022-06" db="EMBL/GenBank/DDBJ databases">
        <title>Isolation of gut microbiota from human fecal samples.</title>
        <authorList>
            <person name="Pamer E.G."/>
            <person name="Barat B."/>
            <person name="Waligurski E."/>
            <person name="Medina S."/>
            <person name="Paddock L."/>
            <person name="Mostad J."/>
        </authorList>
    </citation>
    <scope>NUCLEOTIDE SEQUENCE [LARGE SCALE GENOMIC DNA]</scope>
    <source>
        <strain evidence="9 10">DFI.9.73</strain>
    </source>
</reference>
<dbReference type="GeneID" id="90531589"/>
<keyword evidence="2 7" id="KW-0813">Transport</keyword>
<dbReference type="EMBL" id="JANFZH010000004">
    <property type="protein sequence ID" value="MCQ4838892.1"/>
    <property type="molecule type" value="Genomic_DNA"/>
</dbReference>
<keyword evidence="10" id="KW-1185">Reference proteome</keyword>
<dbReference type="PANTHER" id="PTHR43227:SF11">
    <property type="entry name" value="BLL4140 PROTEIN"/>
    <property type="match status" value="1"/>
</dbReference>
<proteinExistence type="inferred from homology"/>
<dbReference type="InterPro" id="IPR035906">
    <property type="entry name" value="MetI-like_sf"/>
</dbReference>
<comment type="subcellular location">
    <subcellularLocation>
        <location evidence="1 7">Cell membrane</location>
        <topology evidence="1 7">Multi-pass membrane protein</topology>
    </subcellularLocation>
</comment>
<comment type="caution">
    <text evidence="9">The sequence shown here is derived from an EMBL/GenBank/DDBJ whole genome shotgun (WGS) entry which is preliminary data.</text>
</comment>
<dbReference type="PROSITE" id="PS50928">
    <property type="entry name" value="ABC_TM1"/>
    <property type="match status" value="1"/>
</dbReference>
<name>A0ABT1RW48_9FIRM</name>
<keyword evidence="3" id="KW-1003">Cell membrane</keyword>
<keyword evidence="4 7" id="KW-0812">Transmembrane</keyword>
<feature type="domain" description="ABC transmembrane type-1" evidence="8">
    <location>
        <begin position="81"/>
        <end position="295"/>
    </location>
</feature>
<evidence type="ECO:0000256" key="3">
    <source>
        <dbReference type="ARBA" id="ARBA00022475"/>
    </source>
</evidence>
<evidence type="ECO:0000313" key="9">
    <source>
        <dbReference type="EMBL" id="MCQ4838892.1"/>
    </source>
</evidence>
<dbReference type="RefSeq" id="WP_066861620.1">
    <property type="nucleotide sequence ID" value="NZ_CABKVV010000012.1"/>
</dbReference>
<evidence type="ECO:0000256" key="1">
    <source>
        <dbReference type="ARBA" id="ARBA00004651"/>
    </source>
</evidence>
<organism evidence="9 10">
    <name type="scientific">Neglectibacter timonensis</name>
    <dbReference type="NCBI Taxonomy" id="1776382"/>
    <lineage>
        <taxon>Bacteria</taxon>
        <taxon>Bacillati</taxon>
        <taxon>Bacillota</taxon>
        <taxon>Clostridia</taxon>
        <taxon>Eubacteriales</taxon>
        <taxon>Oscillospiraceae</taxon>
        <taxon>Neglectibacter</taxon>
    </lineage>
</organism>
<dbReference type="Pfam" id="PF00528">
    <property type="entry name" value="BPD_transp_1"/>
    <property type="match status" value="1"/>
</dbReference>
<feature type="transmembrane region" description="Helical" evidence="7">
    <location>
        <begin position="274"/>
        <end position="298"/>
    </location>
</feature>
<dbReference type="PANTHER" id="PTHR43227">
    <property type="entry name" value="BLL4140 PROTEIN"/>
    <property type="match status" value="1"/>
</dbReference>
<feature type="transmembrane region" description="Helical" evidence="7">
    <location>
        <begin position="126"/>
        <end position="151"/>
    </location>
</feature>
<feature type="transmembrane region" description="Helical" evidence="7">
    <location>
        <begin position="80"/>
        <end position="106"/>
    </location>
</feature>
<accession>A0ABT1RW48</accession>
<sequence>MKVKSGRRGTARRVLEKWQLYVLLLPALLWLAVFAYYPMYGLLIAFKDYKGRMGILGSPWAAPLFKHFETFFSTSIAVNAIWNTVIVSLLTLAVGFPIPIIFALLLNQIRHAKLRKTIQTISYAPYFLSTVIIVSLISMLFSANGLINGIITDLGGSEVFFTSLPEWFRPLYVGSSVWQSMGFNAIIFIAALVGISPDYYEAAIMDGATRFQRILRIDIPLILPTIILMLILNVGNIMNVGYEKAFLMQNNMNTTVSELISTYVYKVGLQQAQYSFATAVGLFNSVVNFILLVTVNFISKRFSDISVF</sequence>
<feature type="transmembrane region" description="Helical" evidence="7">
    <location>
        <begin position="171"/>
        <end position="196"/>
    </location>
</feature>
<gene>
    <name evidence="9" type="ORF">NE695_03055</name>
</gene>
<feature type="transmembrane region" description="Helical" evidence="7">
    <location>
        <begin position="217"/>
        <end position="238"/>
    </location>
</feature>
<evidence type="ECO:0000256" key="4">
    <source>
        <dbReference type="ARBA" id="ARBA00022692"/>
    </source>
</evidence>
<dbReference type="InterPro" id="IPR050809">
    <property type="entry name" value="UgpAE/MalFG_permease"/>
</dbReference>
<feature type="transmembrane region" description="Helical" evidence="7">
    <location>
        <begin position="20"/>
        <end position="39"/>
    </location>
</feature>
<evidence type="ECO:0000256" key="2">
    <source>
        <dbReference type="ARBA" id="ARBA00022448"/>
    </source>
</evidence>
<dbReference type="CDD" id="cd06261">
    <property type="entry name" value="TM_PBP2"/>
    <property type="match status" value="1"/>
</dbReference>
<protein>
    <submittedName>
        <fullName evidence="9">ABC transporter permease subunit</fullName>
    </submittedName>
</protein>
<evidence type="ECO:0000256" key="7">
    <source>
        <dbReference type="RuleBase" id="RU363032"/>
    </source>
</evidence>
<evidence type="ECO:0000256" key="6">
    <source>
        <dbReference type="ARBA" id="ARBA00023136"/>
    </source>
</evidence>
<dbReference type="InterPro" id="IPR000515">
    <property type="entry name" value="MetI-like"/>
</dbReference>
<dbReference type="Gene3D" id="1.10.3720.10">
    <property type="entry name" value="MetI-like"/>
    <property type="match status" value="1"/>
</dbReference>
<dbReference type="Proteomes" id="UP001524473">
    <property type="component" value="Unassembled WGS sequence"/>
</dbReference>
<keyword evidence="6 7" id="KW-0472">Membrane</keyword>
<comment type="similarity">
    <text evidence="7">Belongs to the binding-protein-dependent transport system permease family.</text>
</comment>
<evidence type="ECO:0000256" key="5">
    <source>
        <dbReference type="ARBA" id="ARBA00022989"/>
    </source>
</evidence>
<keyword evidence="5 7" id="KW-1133">Transmembrane helix</keyword>
<dbReference type="SUPFAM" id="SSF161098">
    <property type="entry name" value="MetI-like"/>
    <property type="match status" value="1"/>
</dbReference>
<evidence type="ECO:0000259" key="8">
    <source>
        <dbReference type="PROSITE" id="PS50928"/>
    </source>
</evidence>